<name>A0A0D3JJQ0_EMIH1</name>
<accession>A0A0D3JJQ0</accession>
<dbReference type="Pfam" id="PF24325">
    <property type="entry name" value="DUF7495"/>
    <property type="match status" value="1"/>
</dbReference>
<proteinExistence type="predicted"/>
<dbReference type="HOGENOM" id="CLU_1247363_0_0_1"/>
<dbReference type="InterPro" id="IPR055918">
    <property type="entry name" value="DUF7495"/>
</dbReference>
<reference evidence="2" key="2">
    <citation type="submission" date="2024-10" db="UniProtKB">
        <authorList>
            <consortium name="EnsemblProtists"/>
        </authorList>
    </citation>
    <scope>IDENTIFICATION</scope>
</reference>
<dbReference type="GeneID" id="17269279"/>
<organism evidence="2 3">
    <name type="scientific">Emiliania huxleyi (strain CCMP1516)</name>
    <dbReference type="NCBI Taxonomy" id="280463"/>
    <lineage>
        <taxon>Eukaryota</taxon>
        <taxon>Haptista</taxon>
        <taxon>Haptophyta</taxon>
        <taxon>Prymnesiophyceae</taxon>
        <taxon>Isochrysidales</taxon>
        <taxon>Noelaerhabdaceae</taxon>
        <taxon>Emiliania</taxon>
    </lineage>
</organism>
<keyword evidence="3" id="KW-1185">Reference proteome</keyword>
<evidence type="ECO:0000259" key="1">
    <source>
        <dbReference type="Pfam" id="PF24325"/>
    </source>
</evidence>
<evidence type="ECO:0000313" key="2">
    <source>
        <dbReference type="EnsemblProtists" id="EOD23735"/>
    </source>
</evidence>
<dbReference type="Proteomes" id="UP000013827">
    <property type="component" value="Unassembled WGS sequence"/>
</dbReference>
<dbReference type="AlphaFoldDB" id="A0A0D3JJQ0"/>
<dbReference type="EnsemblProtists" id="EOD23735">
    <property type="protein sequence ID" value="EOD23735"/>
    <property type="gene ID" value="EMIHUDRAFT_367927"/>
</dbReference>
<dbReference type="PaxDb" id="2903-EOD23735"/>
<sequence length="222" mass="24417">MRSYSNSECITMSLFADSDSKNDIISFEIGGWGNILRIFPGDNRQTIGTITSYRTVQIEVTGGQARFSLDGTLKYTASVSETRGKVRFISGCTNQYVTNLQVSSPQVLYGHAANPGWNGKWDSARSFCQSKGGDLCDYAALCPGGRQIDSTFGQLSQDEWIPVKGPSVLKDYVQIGTRTSPRDDCCLISDDVCHGLRGRADWADAWGSRTYFQNHIGCCFTV</sequence>
<evidence type="ECO:0000313" key="3">
    <source>
        <dbReference type="Proteomes" id="UP000013827"/>
    </source>
</evidence>
<dbReference type="RefSeq" id="XP_005776164.1">
    <property type="nucleotide sequence ID" value="XM_005776107.1"/>
</dbReference>
<dbReference type="KEGG" id="ehx:EMIHUDRAFT_367927"/>
<feature type="domain" description="DUF7495" evidence="1">
    <location>
        <begin position="116"/>
        <end position="219"/>
    </location>
</feature>
<reference evidence="3" key="1">
    <citation type="journal article" date="2013" name="Nature">
        <title>Pan genome of the phytoplankton Emiliania underpins its global distribution.</title>
        <authorList>
            <person name="Read B.A."/>
            <person name="Kegel J."/>
            <person name="Klute M.J."/>
            <person name="Kuo A."/>
            <person name="Lefebvre S.C."/>
            <person name="Maumus F."/>
            <person name="Mayer C."/>
            <person name="Miller J."/>
            <person name="Monier A."/>
            <person name="Salamov A."/>
            <person name="Young J."/>
            <person name="Aguilar M."/>
            <person name="Claverie J.M."/>
            <person name="Frickenhaus S."/>
            <person name="Gonzalez K."/>
            <person name="Herman E.K."/>
            <person name="Lin Y.C."/>
            <person name="Napier J."/>
            <person name="Ogata H."/>
            <person name="Sarno A.F."/>
            <person name="Shmutz J."/>
            <person name="Schroeder D."/>
            <person name="de Vargas C."/>
            <person name="Verret F."/>
            <person name="von Dassow P."/>
            <person name="Valentin K."/>
            <person name="Van de Peer Y."/>
            <person name="Wheeler G."/>
            <person name="Dacks J.B."/>
            <person name="Delwiche C.F."/>
            <person name="Dyhrman S.T."/>
            <person name="Glockner G."/>
            <person name="John U."/>
            <person name="Richards T."/>
            <person name="Worden A.Z."/>
            <person name="Zhang X."/>
            <person name="Grigoriev I.V."/>
            <person name="Allen A.E."/>
            <person name="Bidle K."/>
            <person name="Borodovsky M."/>
            <person name="Bowler C."/>
            <person name="Brownlee C."/>
            <person name="Cock J.M."/>
            <person name="Elias M."/>
            <person name="Gladyshev V.N."/>
            <person name="Groth M."/>
            <person name="Guda C."/>
            <person name="Hadaegh A."/>
            <person name="Iglesias-Rodriguez M.D."/>
            <person name="Jenkins J."/>
            <person name="Jones B.M."/>
            <person name="Lawson T."/>
            <person name="Leese F."/>
            <person name="Lindquist E."/>
            <person name="Lobanov A."/>
            <person name="Lomsadze A."/>
            <person name="Malik S.B."/>
            <person name="Marsh M.E."/>
            <person name="Mackinder L."/>
            <person name="Mock T."/>
            <person name="Mueller-Roeber B."/>
            <person name="Pagarete A."/>
            <person name="Parker M."/>
            <person name="Probert I."/>
            <person name="Quesneville H."/>
            <person name="Raines C."/>
            <person name="Rensing S.A."/>
            <person name="Riano-Pachon D.M."/>
            <person name="Richier S."/>
            <person name="Rokitta S."/>
            <person name="Shiraiwa Y."/>
            <person name="Soanes D.M."/>
            <person name="van der Giezen M."/>
            <person name="Wahlund T.M."/>
            <person name="Williams B."/>
            <person name="Wilson W."/>
            <person name="Wolfe G."/>
            <person name="Wurch L.L."/>
        </authorList>
    </citation>
    <scope>NUCLEOTIDE SEQUENCE</scope>
</reference>
<protein>
    <recommendedName>
        <fullName evidence="1">DUF7495 domain-containing protein</fullName>
    </recommendedName>
</protein>